<reference evidence="8" key="1">
    <citation type="submission" date="2018-04" db="EMBL/GenBank/DDBJ databases">
        <title>Whole genome sequencing of Hypsizygus marmoreus.</title>
        <authorList>
            <person name="Choi I.-G."/>
            <person name="Min B."/>
            <person name="Kim J.-G."/>
            <person name="Kim S."/>
            <person name="Oh Y.-L."/>
            <person name="Kong W.-S."/>
            <person name="Park H."/>
            <person name="Jeong J."/>
            <person name="Song E.-S."/>
        </authorList>
    </citation>
    <scope>NUCLEOTIDE SEQUENCE [LARGE SCALE GENOMIC DNA]</scope>
    <source>
        <strain evidence="8">51987-8</strain>
    </source>
</reference>
<evidence type="ECO:0000256" key="5">
    <source>
        <dbReference type="SAM" id="MobiDB-lite"/>
    </source>
</evidence>
<evidence type="ECO:0000313" key="8">
    <source>
        <dbReference type="EMBL" id="RDB20040.1"/>
    </source>
</evidence>
<proteinExistence type="inferred from homology"/>
<dbReference type="InterPro" id="IPR000340">
    <property type="entry name" value="Dual-sp_phosphatase_cat-dom"/>
</dbReference>
<evidence type="ECO:0000256" key="4">
    <source>
        <dbReference type="ARBA" id="ARBA00022912"/>
    </source>
</evidence>
<evidence type="ECO:0000256" key="3">
    <source>
        <dbReference type="ARBA" id="ARBA00022801"/>
    </source>
</evidence>
<dbReference type="GO" id="GO:0004725">
    <property type="term" value="F:protein tyrosine phosphatase activity"/>
    <property type="evidence" value="ECO:0007669"/>
    <property type="project" value="UniProtKB-EC"/>
</dbReference>
<gene>
    <name evidence="8" type="ORF">Hypma_013100</name>
</gene>
<dbReference type="GO" id="GO:0008138">
    <property type="term" value="F:protein tyrosine/serine/threonine phosphatase activity"/>
    <property type="evidence" value="ECO:0007669"/>
    <property type="project" value="TreeGrafter"/>
</dbReference>
<dbReference type="STRING" id="39966.A0A369JFT4"/>
<dbReference type="PANTHER" id="PTHR45848:SF4">
    <property type="entry name" value="DUAL SPECIFICITY PROTEIN PHOSPHATASE 12"/>
    <property type="match status" value="1"/>
</dbReference>
<keyword evidence="4" id="KW-0904">Protein phosphatase</keyword>
<dbReference type="Gene3D" id="3.90.190.10">
    <property type="entry name" value="Protein tyrosine phosphatase superfamily"/>
    <property type="match status" value="2"/>
</dbReference>
<dbReference type="PROSITE" id="PS00383">
    <property type="entry name" value="TYR_PHOSPHATASE_1"/>
    <property type="match status" value="1"/>
</dbReference>
<dbReference type="InParanoid" id="A0A369JFT4"/>
<dbReference type="SUPFAM" id="SSF52799">
    <property type="entry name" value="(Phosphotyrosine protein) phosphatases II"/>
    <property type="match status" value="2"/>
</dbReference>
<dbReference type="InterPro" id="IPR020422">
    <property type="entry name" value="TYR_PHOSPHATASE_DUAL_dom"/>
</dbReference>
<evidence type="ECO:0000259" key="6">
    <source>
        <dbReference type="PROSITE" id="PS50054"/>
    </source>
</evidence>
<evidence type="ECO:0000313" key="9">
    <source>
        <dbReference type="Proteomes" id="UP000076154"/>
    </source>
</evidence>
<evidence type="ECO:0000256" key="1">
    <source>
        <dbReference type="ARBA" id="ARBA00008601"/>
    </source>
</evidence>
<feature type="region of interest" description="Disordered" evidence="5">
    <location>
        <begin position="398"/>
        <end position="417"/>
    </location>
</feature>
<dbReference type="PROSITE" id="PS50056">
    <property type="entry name" value="TYR_PHOSPHATASE_2"/>
    <property type="match status" value="1"/>
</dbReference>
<accession>A0A369JFT4</accession>
<dbReference type="AlphaFoldDB" id="A0A369JFT4"/>
<dbReference type="InterPro" id="IPR029021">
    <property type="entry name" value="Prot-tyrosine_phosphatase-like"/>
</dbReference>
<dbReference type="EC" id="3.1.3.48" evidence="2"/>
<organism evidence="8 9">
    <name type="scientific">Hypsizygus marmoreus</name>
    <name type="common">White beech mushroom</name>
    <name type="synonym">Agaricus marmoreus</name>
    <dbReference type="NCBI Taxonomy" id="39966"/>
    <lineage>
        <taxon>Eukaryota</taxon>
        <taxon>Fungi</taxon>
        <taxon>Dikarya</taxon>
        <taxon>Basidiomycota</taxon>
        <taxon>Agaricomycotina</taxon>
        <taxon>Agaricomycetes</taxon>
        <taxon>Agaricomycetidae</taxon>
        <taxon>Agaricales</taxon>
        <taxon>Tricholomatineae</taxon>
        <taxon>Lyophyllaceae</taxon>
        <taxon>Hypsizygus</taxon>
    </lineage>
</organism>
<dbReference type="Pfam" id="PF00782">
    <property type="entry name" value="DSPc"/>
    <property type="match status" value="2"/>
</dbReference>
<dbReference type="OrthoDB" id="10252009at2759"/>
<comment type="caution">
    <text evidence="8">The sequence shown here is derived from an EMBL/GenBank/DDBJ whole genome shotgun (WGS) entry which is preliminary data.</text>
</comment>
<dbReference type="PROSITE" id="PS50054">
    <property type="entry name" value="TYR_PHOSPHATASE_DUAL"/>
    <property type="match status" value="1"/>
</dbReference>
<dbReference type="InterPro" id="IPR000387">
    <property type="entry name" value="Tyr_Pase_dom"/>
</dbReference>
<keyword evidence="9" id="KW-1185">Reference proteome</keyword>
<dbReference type="InterPro" id="IPR016130">
    <property type="entry name" value="Tyr_Pase_AS"/>
</dbReference>
<feature type="domain" description="Tyrosine specific protein phosphatases" evidence="7">
    <location>
        <begin position="67"/>
        <end position="124"/>
    </location>
</feature>
<dbReference type="Proteomes" id="UP000076154">
    <property type="component" value="Unassembled WGS sequence"/>
</dbReference>
<feature type="domain" description="Tyrosine-protein phosphatase" evidence="6">
    <location>
        <begin position="5"/>
        <end position="146"/>
    </location>
</feature>
<evidence type="ECO:0000256" key="2">
    <source>
        <dbReference type="ARBA" id="ARBA00013064"/>
    </source>
</evidence>
<evidence type="ECO:0000259" key="7">
    <source>
        <dbReference type="PROSITE" id="PS50056"/>
    </source>
</evidence>
<comment type="similarity">
    <text evidence="1">Belongs to the protein-tyrosine phosphatase family. Non-receptor class dual specificity subfamily.</text>
</comment>
<dbReference type="SMART" id="SM00195">
    <property type="entry name" value="DSPc"/>
    <property type="match status" value="2"/>
</dbReference>
<protein>
    <recommendedName>
        <fullName evidence="2">protein-tyrosine-phosphatase</fullName>
        <ecNumber evidence="2">3.1.3.48</ecNumber>
    </recommendedName>
</protein>
<dbReference type="EMBL" id="LUEZ02000071">
    <property type="protein sequence ID" value="RDB20040.1"/>
    <property type="molecule type" value="Genomic_DNA"/>
</dbReference>
<keyword evidence="3" id="KW-0378">Hydrolase</keyword>
<sequence length="771" mass="85087">MTVGIPSVTEIVSGQIYLGNLSAALSFEQRTKLGTTHVLSACPEFPSTGPNHLTIPIEDNEYENILIHLPNACQFIQNALDQGGKVLVHCVMGISRSTTIVAAYLMKTRKMSRSAAIRFIKQRRSQVHPNYGFIKQLETFAECRYNPSSTNPVYIKWKRQQERNVTQYLNRMVDTAAIVPNKLLLSSEFPEDPWQAESLLLDSGTTHLLSISPAPIPTAGLTSLKEHYHIDIPNQRKDGLLVKLSDACEFIRNATQSGGQVLVYCQVESRACIVVCASLMFMRKMSFTEAFALVEDALPLFNPTHVFSRHLELFEACHYRPTSEHPLVKDWVVCGKSSTTTIYALDKSSIGSMAANVLSETGFDMTTSSTTFLSMKRKPELEDAEDAARKKVKPNLKDKLSGNEISSSSTSTPETSTLQPLLDFSSLNDTPSIQKRFDLIGRAILRDFYIVVQCGDAETLFEILELEFYLQKAECHEDPFTHGSEEQKISGKWYFHRAPRRSADSTRSSTSLTGYRGGTRKGLDLTLGAPCQVSSPFFASIAPTGSGSTTSTQPLLRGGALLRSIRRVSDSKVISGPSLLVDQVLLLSKAATIADLVDQKWDSDTSAFRSTPGPPERAASLFLRPRPPSASPKADIFRSPRIGLDLSHPGTTVSPTHPRVIFLSRPYRYFVHPHLLTANGRTQTFLGVLQSTLNGSFAGQTLHGMKLRREVARLTGLQNTTVASYISEYQGGIDYGKLKTWVGLKGASGSPSKYLSMMGTLERLRRESDAI</sequence>
<feature type="compositionally biased region" description="Low complexity" evidence="5">
    <location>
        <begin position="406"/>
        <end position="417"/>
    </location>
</feature>
<dbReference type="CDD" id="cd14498">
    <property type="entry name" value="DSP"/>
    <property type="match status" value="2"/>
</dbReference>
<dbReference type="PANTHER" id="PTHR45848">
    <property type="entry name" value="DUAL SPECIFICITY PROTEIN PHOSPHATASE 12 FAMILY MEMBER"/>
    <property type="match status" value="1"/>
</dbReference>
<name>A0A369JFT4_HYPMA</name>